<proteinExistence type="predicted"/>
<evidence type="ECO:0000313" key="3">
    <source>
        <dbReference type="Proteomes" id="UP001247754"/>
    </source>
</evidence>
<sequence>MSLGNPVFAPRRRQVLACLAGGVVAALAAPAVLRAAPAPLRIEPVAAGLAEPWAIGFLPDGGFLITERDGRLRHFAAPGAEGRAVEGLPQVAARGQGGLLDLCIPRDFAQTAEILFSYAAPQGAGAGTALAAARLDLPAGRLADLRVLFQMPGSRAGQHFGGRIAELPDGTLALTIGDRGQRDLAQDLTRHNGKLLRFTRAGGIPPDAPFAGRDDALAEIHSYGHRNPQGMALDAEGALWLSEHGARGGDEVNRIRPGANYGWPAITWGRDYSGAKIGTGTKAPGMEQPAHYWDPSIAPSGHAVCSGRMFPDWAGHHLIGSLKSDHIARLDPAAPGPGGWAQTRIATPETARVRDLREAPDGAIWFLSVGQGAAFRITPG</sequence>
<dbReference type="GO" id="GO:0016491">
    <property type="term" value="F:oxidoreductase activity"/>
    <property type="evidence" value="ECO:0007669"/>
    <property type="project" value="UniProtKB-KW"/>
</dbReference>
<dbReference type="EC" id="1.1.5.-" evidence="2"/>
<feature type="domain" description="Glucose/Sorbosone dehydrogenase" evidence="1">
    <location>
        <begin position="49"/>
        <end position="370"/>
    </location>
</feature>
<dbReference type="PROSITE" id="PS51318">
    <property type="entry name" value="TAT"/>
    <property type="match status" value="1"/>
</dbReference>
<dbReference type="PANTHER" id="PTHR19328:SF75">
    <property type="entry name" value="ALDOSE SUGAR DEHYDROGENASE YLII"/>
    <property type="match status" value="1"/>
</dbReference>
<name>A0ABU1F8Z7_9RHOB</name>
<reference evidence="2 3" key="1">
    <citation type="submission" date="2023-09" db="EMBL/GenBank/DDBJ databases">
        <title>Xinfangfangia sedmenti sp. nov., isolated the sedment.</title>
        <authorList>
            <person name="Xu L."/>
        </authorList>
    </citation>
    <scope>NUCLEOTIDE SEQUENCE [LARGE SCALE GENOMIC DNA]</scope>
    <source>
        <strain evidence="2 3">LG-4</strain>
    </source>
</reference>
<keyword evidence="2" id="KW-0560">Oxidoreductase</keyword>
<dbReference type="InterPro" id="IPR012938">
    <property type="entry name" value="Glc/Sorbosone_DH"/>
</dbReference>
<comment type="caution">
    <text evidence="2">The sequence shown here is derived from an EMBL/GenBank/DDBJ whole genome shotgun (WGS) entry which is preliminary data.</text>
</comment>
<dbReference type="InterPro" id="IPR006311">
    <property type="entry name" value="TAT_signal"/>
</dbReference>
<dbReference type="Gene3D" id="2.120.10.30">
    <property type="entry name" value="TolB, C-terminal domain"/>
    <property type="match status" value="1"/>
</dbReference>
<dbReference type="Pfam" id="PF07995">
    <property type="entry name" value="GSDH"/>
    <property type="match status" value="1"/>
</dbReference>
<protein>
    <submittedName>
        <fullName evidence="2">PQQ-dependent sugar dehydrogenase</fullName>
        <ecNumber evidence="2">1.1.5.-</ecNumber>
    </submittedName>
</protein>
<dbReference type="SUPFAM" id="SSF50952">
    <property type="entry name" value="Soluble quinoprotein glucose dehydrogenase"/>
    <property type="match status" value="1"/>
</dbReference>
<dbReference type="Proteomes" id="UP001247754">
    <property type="component" value="Unassembled WGS sequence"/>
</dbReference>
<evidence type="ECO:0000313" key="2">
    <source>
        <dbReference type="EMBL" id="MDR5652922.1"/>
    </source>
</evidence>
<dbReference type="InterPro" id="IPR011042">
    <property type="entry name" value="6-blade_b-propeller_TolB-like"/>
</dbReference>
<evidence type="ECO:0000259" key="1">
    <source>
        <dbReference type="Pfam" id="PF07995"/>
    </source>
</evidence>
<dbReference type="RefSeq" id="WP_310457167.1">
    <property type="nucleotide sequence ID" value="NZ_JAVKPH010000009.1"/>
</dbReference>
<dbReference type="PANTHER" id="PTHR19328">
    <property type="entry name" value="HEDGEHOG-INTERACTING PROTEIN"/>
    <property type="match status" value="1"/>
</dbReference>
<dbReference type="InterPro" id="IPR011041">
    <property type="entry name" value="Quinoprot_gluc/sorb_DH_b-prop"/>
</dbReference>
<gene>
    <name evidence="2" type="ORF">RGD00_09915</name>
</gene>
<keyword evidence="3" id="KW-1185">Reference proteome</keyword>
<organism evidence="2 3">
    <name type="scientific">Ruixingdingia sedimenti</name>
    <dbReference type="NCBI Taxonomy" id="3073604"/>
    <lineage>
        <taxon>Bacteria</taxon>
        <taxon>Pseudomonadati</taxon>
        <taxon>Pseudomonadota</taxon>
        <taxon>Alphaproteobacteria</taxon>
        <taxon>Rhodobacterales</taxon>
        <taxon>Paracoccaceae</taxon>
        <taxon>Ruixingdingia</taxon>
    </lineage>
</organism>
<accession>A0ABU1F8Z7</accession>
<dbReference type="EMBL" id="JAVKPH010000009">
    <property type="protein sequence ID" value="MDR5652922.1"/>
    <property type="molecule type" value="Genomic_DNA"/>
</dbReference>